<gene>
    <name evidence="2" type="ORF">ENS64_08060</name>
</gene>
<evidence type="ECO:0000313" key="2">
    <source>
        <dbReference type="EMBL" id="HGT39201.1"/>
    </source>
</evidence>
<evidence type="ECO:0000259" key="1">
    <source>
        <dbReference type="Pfam" id="PF14344"/>
    </source>
</evidence>
<dbReference type="PROSITE" id="PS51257">
    <property type="entry name" value="PROKAR_LIPOPROTEIN"/>
    <property type="match status" value="1"/>
</dbReference>
<dbReference type="InterPro" id="IPR025510">
    <property type="entry name" value="DUF4397"/>
</dbReference>
<proteinExistence type="predicted"/>
<reference evidence="2" key="1">
    <citation type="journal article" date="2020" name="mSystems">
        <title>Genome- and Community-Level Interaction Insights into Carbon Utilization and Element Cycling Functions of Hydrothermarchaeota in Hydrothermal Sediment.</title>
        <authorList>
            <person name="Zhou Z."/>
            <person name="Liu Y."/>
            <person name="Xu W."/>
            <person name="Pan J."/>
            <person name="Luo Z.H."/>
            <person name="Li M."/>
        </authorList>
    </citation>
    <scope>NUCLEOTIDE SEQUENCE [LARGE SCALE GENOMIC DNA]</scope>
    <source>
        <strain evidence="2">SpSt-508</strain>
    </source>
</reference>
<dbReference type="Pfam" id="PF14344">
    <property type="entry name" value="DUF4397"/>
    <property type="match status" value="1"/>
</dbReference>
<dbReference type="AlphaFoldDB" id="A0A7C4QHU3"/>
<feature type="domain" description="DUF4397" evidence="1">
    <location>
        <begin position="54"/>
        <end position="168"/>
    </location>
</feature>
<name>A0A7C4QHU3_9PLAN</name>
<sequence>MLHPRVLPAVMTLALVGAGCLPAWAQLSRTAELYVIHGLPGDELDDPSESIDFPNNLPVDILIGLNGTGTLNLYYTNVHLGEVRGPLALTTGTYTLQVRQANLTTPGTGTIYVSGTLAVRSGESHSSLIHITTTGLPRVTDYLNDNARVGLTSARVTFRHGSRNGPVDMSLVSTLGLPGVAVNNLSNPQQSAAITTSTGPYTLSVKPAGQATTLLPPSAVFLAPKNAYFFYLVGSTTRGTLRVITHNYPPLSVTLPPIP</sequence>
<organism evidence="2">
    <name type="scientific">Schlesneria paludicola</name>
    <dbReference type="NCBI Taxonomy" id="360056"/>
    <lineage>
        <taxon>Bacteria</taxon>
        <taxon>Pseudomonadati</taxon>
        <taxon>Planctomycetota</taxon>
        <taxon>Planctomycetia</taxon>
        <taxon>Planctomycetales</taxon>
        <taxon>Planctomycetaceae</taxon>
        <taxon>Schlesneria</taxon>
    </lineage>
</organism>
<accession>A0A7C4QHU3</accession>
<comment type="caution">
    <text evidence="2">The sequence shown here is derived from an EMBL/GenBank/DDBJ whole genome shotgun (WGS) entry which is preliminary data.</text>
</comment>
<protein>
    <submittedName>
        <fullName evidence="2">DUF4397 domain-containing protein</fullName>
    </submittedName>
</protein>
<dbReference type="EMBL" id="DSVQ01000012">
    <property type="protein sequence ID" value="HGT39201.1"/>
    <property type="molecule type" value="Genomic_DNA"/>
</dbReference>